<evidence type="ECO:0000259" key="3">
    <source>
        <dbReference type="Pfam" id="PF01243"/>
    </source>
</evidence>
<feature type="region of interest" description="Disordered" evidence="2">
    <location>
        <begin position="1"/>
        <end position="27"/>
    </location>
</feature>
<dbReference type="Proteomes" id="UP000295578">
    <property type="component" value="Unassembled WGS sequence"/>
</dbReference>
<feature type="domain" description="Pyridoxamine 5'-phosphate oxidase N-terminal" evidence="3">
    <location>
        <begin position="56"/>
        <end position="154"/>
    </location>
</feature>
<sequence>MSASGAAAEPEPIEPVEPLKPVEPAGPVAERPFMPGYGIQGPDEGSGLLPWSWAVERLRAARNFWVCTVRPDGRPHAMPVWGAWSGEALLFSSAVPSRKMVNLRLNPQVVVTTEEAENPVVIEGRAQILTEHKDLQRFIDLVNSKYATRYRVDFLDPEVNATVAVRPQAVFGLRQGDFTGSPTRWSFIT</sequence>
<dbReference type="InterPro" id="IPR052019">
    <property type="entry name" value="F420H2_bilvrd_red/Heme_oxyg"/>
</dbReference>
<keyword evidence="5" id="KW-1185">Reference proteome</keyword>
<dbReference type="PANTHER" id="PTHR35176">
    <property type="entry name" value="HEME OXYGENASE HI_0854-RELATED"/>
    <property type="match status" value="1"/>
</dbReference>
<evidence type="ECO:0000313" key="5">
    <source>
        <dbReference type="Proteomes" id="UP000295578"/>
    </source>
</evidence>
<proteinExistence type="predicted"/>
<dbReference type="GO" id="GO:0016627">
    <property type="term" value="F:oxidoreductase activity, acting on the CH-CH group of donors"/>
    <property type="evidence" value="ECO:0007669"/>
    <property type="project" value="TreeGrafter"/>
</dbReference>
<dbReference type="OrthoDB" id="157302at2"/>
<dbReference type="RefSeq" id="WP_132201801.1">
    <property type="nucleotide sequence ID" value="NZ_SMKY01000216.1"/>
</dbReference>
<reference evidence="4 5" key="1">
    <citation type="submission" date="2019-03" db="EMBL/GenBank/DDBJ databases">
        <title>Draft genome sequences of novel Actinobacteria.</title>
        <authorList>
            <person name="Sahin N."/>
            <person name="Ay H."/>
            <person name="Saygin H."/>
        </authorList>
    </citation>
    <scope>NUCLEOTIDE SEQUENCE [LARGE SCALE GENOMIC DNA]</scope>
    <source>
        <strain evidence="4 5">DSM 45941</strain>
    </source>
</reference>
<dbReference type="EMBL" id="SMKY01000216">
    <property type="protein sequence ID" value="TDD71756.1"/>
    <property type="molecule type" value="Genomic_DNA"/>
</dbReference>
<feature type="compositionally biased region" description="Low complexity" evidence="2">
    <location>
        <begin position="1"/>
        <end position="10"/>
    </location>
</feature>
<keyword evidence="1" id="KW-0560">Oxidoreductase</keyword>
<comment type="caution">
    <text evidence="4">The sequence shown here is derived from an EMBL/GenBank/DDBJ whole genome shotgun (WGS) entry which is preliminary data.</text>
</comment>
<dbReference type="PANTHER" id="PTHR35176:SF4">
    <property type="entry name" value="PYRIDOXAMINE 5'-PHOSPHATE OXIDASE-RELATED FMN-BINDING"/>
    <property type="match status" value="1"/>
</dbReference>
<dbReference type="GO" id="GO:0070967">
    <property type="term" value="F:coenzyme F420 binding"/>
    <property type="evidence" value="ECO:0007669"/>
    <property type="project" value="TreeGrafter"/>
</dbReference>
<dbReference type="InterPro" id="IPR012349">
    <property type="entry name" value="Split_barrel_FMN-bd"/>
</dbReference>
<evidence type="ECO:0000313" key="4">
    <source>
        <dbReference type="EMBL" id="TDD71756.1"/>
    </source>
</evidence>
<gene>
    <name evidence="4" type="ORF">E1293_33535</name>
</gene>
<organism evidence="4 5">
    <name type="scientific">Actinomadura darangshiensis</name>
    <dbReference type="NCBI Taxonomy" id="705336"/>
    <lineage>
        <taxon>Bacteria</taxon>
        <taxon>Bacillati</taxon>
        <taxon>Actinomycetota</taxon>
        <taxon>Actinomycetes</taxon>
        <taxon>Streptosporangiales</taxon>
        <taxon>Thermomonosporaceae</taxon>
        <taxon>Actinomadura</taxon>
    </lineage>
</organism>
<accession>A0A4R5AJS8</accession>
<name>A0A4R5AJS8_9ACTN</name>
<evidence type="ECO:0000256" key="1">
    <source>
        <dbReference type="ARBA" id="ARBA00023002"/>
    </source>
</evidence>
<dbReference type="Pfam" id="PF01243">
    <property type="entry name" value="PNPOx_N"/>
    <property type="match status" value="1"/>
</dbReference>
<dbReference type="InterPro" id="IPR011576">
    <property type="entry name" value="Pyridox_Oxase_N"/>
</dbReference>
<dbReference type="Gene3D" id="2.30.110.10">
    <property type="entry name" value="Electron Transport, Fmn-binding Protein, Chain A"/>
    <property type="match status" value="1"/>
</dbReference>
<dbReference type="AlphaFoldDB" id="A0A4R5AJS8"/>
<dbReference type="SUPFAM" id="SSF50475">
    <property type="entry name" value="FMN-binding split barrel"/>
    <property type="match status" value="1"/>
</dbReference>
<dbReference type="GO" id="GO:0005829">
    <property type="term" value="C:cytosol"/>
    <property type="evidence" value="ECO:0007669"/>
    <property type="project" value="TreeGrafter"/>
</dbReference>
<evidence type="ECO:0000256" key="2">
    <source>
        <dbReference type="SAM" id="MobiDB-lite"/>
    </source>
</evidence>
<protein>
    <submittedName>
        <fullName evidence="4">Pyridoxamine 5'-phosphate oxidase</fullName>
    </submittedName>
</protein>